<keyword evidence="3 6" id="KW-0812">Transmembrane</keyword>
<protein>
    <submittedName>
        <fullName evidence="7">Nitrate reductase</fullName>
    </submittedName>
</protein>
<organism evidence="7 8">
    <name type="scientific">Roseisolibacter agri</name>
    <dbReference type="NCBI Taxonomy" id="2014610"/>
    <lineage>
        <taxon>Bacteria</taxon>
        <taxon>Pseudomonadati</taxon>
        <taxon>Gemmatimonadota</taxon>
        <taxon>Gemmatimonadia</taxon>
        <taxon>Gemmatimonadales</taxon>
        <taxon>Gemmatimonadaceae</taxon>
        <taxon>Roseisolibacter</taxon>
    </lineage>
</organism>
<gene>
    <name evidence="7" type="ORF">rosag_34190</name>
</gene>
<feature type="transmembrane region" description="Helical" evidence="6">
    <location>
        <begin position="363"/>
        <end position="383"/>
    </location>
</feature>
<evidence type="ECO:0000256" key="2">
    <source>
        <dbReference type="ARBA" id="ARBA00008974"/>
    </source>
</evidence>
<feature type="transmembrane region" description="Helical" evidence="6">
    <location>
        <begin position="329"/>
        <end position="351"/>
    </location>
</feature>
<feature type="transmembrane region" description="Helical" evidence="6">
    <location>
        <begin position="285"/>
        <end position="309"/>
    </location>
</feature>
<evidence type="ECO:0000313" key="7">
    <source>
        <dbReference type="EMBL" id="GLC26906.1"/>
    </source>
</evidence>
<feature type="transmembrane region" description="Helical" evidence="6">
    <location>
        <begin position="133"/>
        <end position="152"/>
    </location>
</feature>
<feature type="transmembrane region" description="Helical" evidence="6">
    <location>
        <begin position="480"/>
        <end position="499"/>
    </location>
</feature>
<dbReference type="CDD" id="cd11485">
    <property type="entry name" value="SLC-NCS1sbd_YbbW-like"/>
    <property type="match status" value="1"/>
</dbReference>
<dbReference type="InterPro" id="IPR001248">
    <property type="entry name" value="Pur-cyt_permease"/>
</dbReference>
<evidence type="ECO:0000256" key="1">
    <source>
        <dbReference type="ARBA" id="ARBA00004141"/>
    </source>
</evidence>
<comment type="caution">
    <text evidence="7">The sequence shown here is derived from an EMBL/GenBank/DDBJ whole genome shotgun (WGS) entry which is preliminary data.</text>
</comment>
<proteinExistence type="inferred from homology"/>
<comment type="similarity">
    <text evidence="2">Belongs to the purine-cytosine permease (2.A.39) family.</text>
</comment>
<keyword evidence="8" id="KW-1185">Reference proteome</keyword>
<keyword evidence="4 6" id="KW-1133">Transmembrane helix</keyword>
<evidence type="ECO:0000256" key="5">
    <source>
        <dbReference type="ARBA" id="ARBA00023136"/>
    </source>
</evidence>
<dbReference type="Gene3D" id="1.10.4160.10">
    <property type="entry name" value="Hydantoin permease"/>
    <property type="match status" value="1"/>
</dbReference>
<name>A0AA37V7P4_9BACT</name>
<dbReference type="PANTHER" id="PTHR30618">
    <property type="entry name" value="NCS1 FAMILY PURINE/PYRIMIDINE TRANSPORTER"/>
    <property type="match status" value="1"/>
</dbReference>
<evidence type="ECO:0000313" key="8">
    <source>
        <dbReference type="Proteomes" id="UP001161325"/>
    </source>
</evidence>
<dbReference type="EMBL" id="BRXS01000005">
    <property type="protein sequence ID" value="GLC26906.1"/>
    <property type="molecule type" value="Genomic_DNA"/>
</dbReference>
<feature type="transmembrane region" description="Helical" evidence="6">
    <location>
        <begin position="172"/>
        <end position="189"/>
    </location>
</feature>
<dbReference type="InterPro" id="IPR012681">
    <property type="entry name" value="NCS1"/>
</dbReference>
<evidence type="ECO:0000256" key="4">
    <source>
        <dbReference type="ARBA" id="ARBA00022989"/>
    </source>
</evidence>
<comment type="subcellular location">
    <subcellularLocation>
        <location evidence="1">Membrane</location>
        <topology evidence="1">Multi-pass membrane protein</topology>
    </subcellularLocation>
</comment>
<evidence type="ECO:0000256" key="3">
    <source>
        <dbReference type="ARBA" id="ARBA00022692"/>
    </source>
</evidence>
<dbReference type="AlphaFoldDB" id="A0AA37V7P4"/>
<dbReference type="PANTHER" id="PTHR30618:SF0">
    <property type="entry name" value="PURINE-URACIL PERMEASE NCS1"/>
    <property type="match status" value="1"/>
</dbReference>
<dbReference type="InterPro" id="IPR045225">
    <property type="entry name" value="Uracil/uridine/allantoin_perm"/>
</dbReference>
<keyword evidence="5 6" id="KW-0472">Membrane</keyword>
<dbReference type="RefSeq" id="WP_284351356.1">
    <property type="nucleotide sequence ID" value="NZ_BRXS01000005.1"/>
</dbReference>
<dbReference type="Pfam" id="PF02133">
    <property type="entry name" value="Transp_cyt_pur"/>
    <property type="match status" value="1"/>
</dbReference>
<dbReference type="NCBIfam" id="TIGR00800">
    <property type="entry name" value="ncs1"/>
    <property type="match status" value="1"/>
</dbReference>
<accession>A0AA37V7P4</accession>
<feature type="transmembrane region" description="Helical" evidence="6">
    <location>
        <begin position="84"/>
        <end position="104"/>
    </location>
</feature>
<sequence length="512" mass="54789">MTAPPTGARAPTAHGAYTPDVRQDFVTVEEDLSDSPLWNHDLAPTPLSRRTWSTYNIAALWIGMSVVVTTYTLASGLMTQGMTWWQAMLTILLGNVIVLVPMILNAHAGTKYGISFPVLCRAAFGVRGANVPAVLRAIVACGWFGIQTWIGALALDTLARAAWRGWATLPGATWYAFAVFWGIQVAIILRGTEGIKVLESWSAPLLLAGGALLLWWGVRNGGGLANVLAQSPRLQGAPAGRATFWALFPAALTANVGYWATLSLNIPDFTRYARSQRSQALGQALGLPTTMTAFAFIGVAVTSATIAIFGEPIWDPVVLVTRIGSPGVIVFAALVVVAAQLTTNMAANVVSPSNDFSNLSPRRISYVTGGLITAVLGIAMMPWKLYADAAAYIFTWLLGYSSLMGALGGILIADYWIVRRQRLSLPDLFREQGAYTYRGGVNGRAMVALVLAILPVVPGFVRAVSTPGGVVANPGFLDHLYAYAWFVTFGLSFVLYLALMRGRTLAESSSRA</sequence>
<feature type="transmembrane region" description="Helical" evidence="6">
    <location>
        <begin position="389"/>
        <end position="418"/>
    </location>
</feature>
<dbReference type="GO" id="GO:0005886">
    <property type="term" value="C:plasma membrane"/>
    <property type="evidence" value="ECO:0007669"/>
    <property type="project" value="TreeGrafter"/>
</dbReference>
<feature type="transmembrane region" description="Helical" evidence="6">
    <location>
        <begin position="201"/>
        <end position="218"/>
    </location>
</feature>
<feature type="transmembrane region" description="Helical" evidence="6">
    <location>
        <begin position="242"/>
        <end position="264"/>
    </location>
</feature>
<dbReference type="GO" id="GO:0015205">
    <property type="term" value="F:nucleobase transmembrane transporter activity"/>
    <property type="evidence" value="ECO:0007669"/>
    <property type="project" value="TreeGrafter"/>
</dbReference>
<evidence type="ECO:0000256" key="6">
    <source>
        <dbReference type="SAM" id="Phobius"/>
    </source>
</evidence>
<feature type="transmembrane region" description="Helical" evidence="6">
    <location>
        <begin position="439"/>
        <end position="460"/>
    </location>
</feature>
<feature type="transmembrane region" description="Helical" evidence="6">
    <location>
        <begin position="57"/>
        <end position="78"/>
    </location>
</feature>
<reference evidence="7" key="1">
    <citation type="submission" date="2022-08" db="EMBL/GenBank/DDBJ databases">
        <title>Draft genome sequencing of Roseisolibacter agri AW1220.</title>
        <authorList>
            <person name="Tobiishi Y."/>
            <person name="Tonouchi A."/>
        </authorList>
    </citation>
    <scope>NUCLEOTIDE SEQUENCE</scope>
    <source>
        <strain evidence="7">AW1220</strain>
    </source>
</reference>
<dbReference type="Proteomes" id="UP001161325">
    <property type="component" value="Unassembled WGS sequence"/>
</dbReference>